<dbReference type="SMART" id="SM00339">
    <property type="entry name" value="FH"/>
    <property type="match status" value="1"/>
</dbReference>
<keyword evidence="5" id="KW-0597">Phosphoprotein</keyword>
<dbReference type="InterPro" id="IPR001766">
    <property type="entry name" value="Fork_head_dom"/>
</dbReference>
<keyword evidence="20" id="KW-1185">Reference proteome</keyword>
<keyword evidence="3" id="KW-0217">Developmental protein</keyword>
<keyword evidence="13" id="KW-0131">Cell cycle</keyword>
<sequence length="562" mass="62039">MMDSIPSSGQNHSPQQQGVTFELDSGFEPQTRARSNTWPLPRPDGYVDGGVDGNGGNIIGKDINDSNAQIQQSSIGGHGISALIPVKKNSSRRNAWGNLSYADLITQAITSATDKRLTLSQIYEWMVQNVPYFKDKGDSNSSAGWKNSIRHNLSLHNRFMRVQNEGTGKSSWWMINPDAKPGKSARRRATSMETSKFEKRRGRVKKKVEALRNCGLQTDATPSPSSSVSEGLDLFPDSPLHATSNYQLSPDFRPRASSNASSVGRLSPIPAIPSEPDWTPNFVSTYSPEQLAGNLAETMKLESYQMYQTSQSSNHQLQNVPPPSYFETQYQRSNSLRTPSSAYVIPSSGQSKILQGCPIHRLQSCSCRMNSNSVGDITSNYQQTDSNISSLVGATQSQQSSQQQQQSKQRRQQKDEQSQQQHRQQQQNCIEYLIQSQQRQQRQNHAEINNPNSSEPSNSRTSSASTMMGQLMGALNNTTLLDDLNINIEGLQGGFDCNVDEVIKHELSMDGTLDFNFQHSIIDSSSIDVSAGDITQSNTILPNNQVDSASSNTQTAPPSWVH</sequence>
<evidence type="ECO:0000256" key="2">
    <source>
        <dbReference type="ARBA" id="ARBA00004496"/>
    </source>
</evidence>
<dbReference type="GO" id="GO:0001228">
    <property type="term" value="F:DNA-binding transcription activator activity, RNA polymerase II-specific"/>
    <property type="evidence" value="ECO:0007669"/>
    <property type="project" value="UniProtKB-ARBA"/>
</dbReference>
<dbReference type="GO" id="GO:0009896">
    <property type="term" value="P:positive regulation of catabolic process"/>
    <property type="evidence" value="ECO:0007669"/>
    <property type="project" value="UniProtKB-ARBA"/>
</dbReference>
<feature type="compositionally biased region" description="Low complexity" evidence="17">
    <location>
        <begin position="418"/>
        <end position="427"/>
    </location>
</feature>
<keyword evidence="4" id="KW-0963">Cytoplasm</keyword>
<dbReference type="InterPro" id="IPR032067">
    <property type="entry name" value="FOXO-TAD"/>
</dbReference>
<evidence type="ECO:0000256" key="15">
    <source>
        <dbReference type="ARBA" id="ARBA00039893"/>
    </source>
</evidence>
<dbReference type="SUPFAM" id="SSF46785">
    <property type="entry name" value="Winged helix' DNA-binding domain"/>
    <property type="match status" value="1"/>
</dbReference>
<keyword evidence="6" id="KW-0341">Growth regulation</keyword>
<keyword evidence="12 16" id="KW-0539">Nucleus</keyword>
<evidence type="ECO:0000313" key="19">
    <source>
        <dbReference type="EMBL" id="KAK0161376.1"/>
    </source>
</evidence>
<dbReference type="PROSITE" id="PS50039">
    <property type="entry name" value="FORK_HEAD_3"/>
    <property type="match status" value="1"/>
</dbReference>
<keyword evidence="11" id="KW-0804">Transcription</keyword>
<feature type="compositionally biased region" description="Low complexity" evidence="17">
    <location>
        <begin position="396"/>
        <end position="407"/>
    </location>
</feature>
<evidence type="ECO:0000256" key="4">
    <source>
        <dbReference type="ARBA" id="ARBA00022490"/>
    </source>
</evidence>
<keyword evidence="10" id="KW-0010">Activator</keyword>
<dbReference type="GO" id="GO:0005737">
    <property type="term" value="C:cytoplasm"/>
    <property type="evidence" value="ECO:0007669"/>
    <property type="project" value="UniProtKB-SubCell"/>
</dbReference>
<evidence type="ECO:0000256" key="17">
    <source>
        <dbReference type="SAM" id="MobiDB-lite"/>
    </source>
</evidence>
<evidence type="ECO:0000256" key="16">
    <source>
        <dbReference type="PROSITE-ProRule" id="PRU00089"/>
    </source>
</evidence>
<proteinExistence type="predicted"/>
<evidence type="ECO:0000256" key="5">
    <source>
        <dbReference type="ARBA" id="ARBA00022553"/>
    </source>
</evidence>
<feature type="region of interest" description="Disordered" evidence="17">
    <location>
        <begin position="391"/>
        <end position="427"/>
    </location>
</feature>
<feature type="region of interest" description="Disordered" evidence="17">
    <location>
        <begin position="540"/>
        <end position="562"/>
    </location>
</feature>
<keyword evidence="9 16" id="KW-0238">DNA-binding</keyword>
<dbReference type="Pfam" id="PF00250">
    <property type="entry name" value="Forkhead"/>
    <property type="match status" value="1"/>
</dbReference>
<dbReference type="InterPro" id="IPR036388">
    <property type="entry name" value="WH-like_DNA-bd_sf"/>
</dbReference>
<evidence type="ECO:0000256" key="13">
    <source>
        <dbReference type="ARBA" id="ARBA00023306"/>
    </source>
</evidence>
<reference evidence="19" key="2">
    <citation type="submission" date="2023-03" db="EMBL/GenBank/DDBJ databases">
        <authorList>
            <person name="Inwood S.N."/>
            <person name="Skelly J.G."/>
            <person name="Guhlin J."/>
            <person name="Harrop T.W.R."/>
            <person name="Goldson S.G."/>
            <person name="Dearden P.K."/>
        </authorList>
    </citation>
    <scope>NUCLEOTIDE SEQUENCE</scope>
    <source>
        <strain evidence="19">Lincoln</strain>
        <tissue evidence="19">Whole body</tissue>
    </source>
</reference>
<feature type="DNA-binding region" description="Fork-head" evidence="16">
    <location>
        <begin position="96"/>
        <end position="202"/>
    </location>
</feature>
<dbReference type="FunFam" id="1.10.10.10:FF:000032">
    <property type="entry name" value="Forkhead box protein O4"/>
    <property type="match status" value="1"/>
</dbReference>
<evidence type="ECO:0000256" key="10">
    <source>
        <dbReference type="ARBA" id="ARBA00023159"/>
    </source>
</evidence>
<feature type="region of interest" description="Disordered" evidence="17">
    <location>
        <begin position="25"/>
        <end position="53"/>
    </location>
</feature>
<gene>
    <name evidence="19" type="ORF">PV327_009853</name>
</gene>
<dbReference type="Pfam" id="PF16676">
    <property type="entry name" value="FOXO-TAD"/>
    <property type="match status" value="1"/>
</dbReference>
<organism evidence="19 20">
    <name type="scientific">Microctonus hyperodae</name>
    <name type="common">Parasitoid wasp</name>
    <dbReference type="NCBI Taxonomy" id="165561"/>
    <lineage>
        <taxon>Eukaryota</taxon>
        <taxon>Metazoa</taxon>
        <taxon>Ecdysozoa</taxon>
        <taxon>Arthropoda</taxon>
        <taxon>Hexapoda</taxon>
        <taxon>Insecta</taxon>
        <taxon>Pterygota</taxon>
        <taxon>Neoptera</taxon>
        <taxon>Endopterygota</taxon>
        <taxon>Hymenoptera</taxon>
        <taxon>Apocrita</taxon>
        <taxon>Ichneumonoidea</taxon>
        <taxon>Braconidae</taxon>
        <taxon>Euphorinae</taxon>
        <taxon>Microctonus</taxon>
    </lineage>
</organism>
<dbReference type="InterPro" id="IPR036390">
    <property type="entry name" value="WH_DNA-bd_sf"/>
</dbReference>
<dbReference type="Gene3D" id="1.10.10.10">
    <property type="entry name" value="Winged helix-like DNA-binding domain superfamily/Winged helix DNA-binding domain"/>
    <property type="match status" value="1"/>
</dbReference>
<dbReference type="InterPro" id="IPR030456">
    <property type="entry name" value="TF_fork_head_CS_2"/>
</dbReference>
<evidence type="ECO:0000313" key="20">
    <source>
        <dbReference type="Proteomes" id="UP001168972"/>
    </source>
</evidence>
<dbReference type="PROSITE" id="PS00658">
    <property type="entry name" value="FORK_HEAD_2"/>
    <property type="match status" value="1"/>
</dbReference>
<evidence type="ECO:0000256" key="7">
    <source>
        <dbReference type="ARBA" id="ARBA00022782"/>
    </source>
</evidence>
<name>A0AA39F1U7_MICHY</name>
<evidence type="ECO:0000259" key="18">
    <source>
        <dbReference type="PROSITE" id="PS50039"/>
    </source>
</evidence>
<evidence type="ECO:0000256" key="8">
    <source>
        <dbReference type="ARBA" id="ARBA00023015"/>
    </source>
</evidence>
<dbReference type="GO" id="GO:0008340">
    <property type="term" value="P:determination of adult lifespan"/>
    <property type="evidence" value="ECO:0007669"/>
    <property type="project" value="UniProtKB-ARBA"/>
</dbReference>
<dbReference type="GO" id="GO:0040015">
    <property type="term" value="P:negative regulation of multicellular organism growth"/>
    <property type="evidence" value="ECO:0007669"/>
    <property type="project" value="UniProtKB-ARBA"/>
</dbReference>
<dbReference type="GO" id="GO:0042594">
    <property type="term" value="P:response to starvation"/>
    <property type="evidence" value="ECO:0007669"/>
    <property type="project" value="UniProtKB-ARBA"/>
</dbReference>
<dbReference type="GO" id="GO:0031349">
    <property type="term" value="P:positive regulation of defense response"/>
    <property type="evidence" value="ECO:0007669"/>
    <property type="project" value="UniProtKB-ARBA"/>
</dbReference>
<dbReference type="EMBL" id="JAQQBR010001835">
    <property type="protein sequence ID" value="KAK0161376.1"/>
    <property type="molecule type" value="Genomic_DNA"/>
</dbReference>
<dbReference type="GO" id="GO:0030154">
    <property type="term" value="P:cell differentiation"/>
    <property type="evidence" value="ECO:0007669"/>
    <property type="project" value="UniProtKB-KW"/>
</dbReference>
<comment type="caution">
    <text evidence="19">The sequence shown here is derived from an EMBL/GenBank/DDBJ whole genome shotgun (WGS) entry which is preliminary data.</text>
</comment>
<dbReference type="GO" id="GO:0005634">
    <property type="term" value="C:nucleus"/>
    <property type="evidence" value="ECO:0007669"/>
    <property type="project" value="UniProtKB-SubCell"/>
</dbReference>
<evidence type="ECO:0000256" key="11">
    <source>
        <dbReference type="ARBA" id="ARBA00023163"/>
    </source>
</evidence>
<evidence type="ECO:0000256" key="9">
    <source>
        <dbReference type="ARBA" id="ARBA00023125"/>
    </source>
</evidence>
<dbReference type="PANTHER" id="PTHR45767">
    <property type="entry name" value="FORKHEAD BOX PROTEIN O"/>
    <property type="match status" value="1"/>
</dbReference>
<dbReference type="Proteomes" id="UP001168972">
    <property type="component" value="Unassembled WGS sequence"/>
</dbReference>
<accession>A0AA39F1U7</accession>
<keyword evidence="7" id="KW-0221">Differentiation</keyword>
<dbReference type="GO" id="GO:0008286">
    <property type="term" value="P:insulin receptor signaling pathway"/>
    <property type="evidence" value="ECO:0007669"/>
    <property type="project" value="UniProtKB-ARBA"/>
</dbReference>
<evidence type="ECO:0000256" key="1">
    <source>
        <dbReference type="ARBA" id="ARBA00004123"/>
    </source>
</evidence>
<feature type="region of interest" description="Disordered" evidence="17">
    <location>
        <begin position="440"/>
        <end position="465"/>
    </location>
</feature>
<evidence type="ECO:0000256" key="14">
    <source>
        <dbReference type="ARBA" id="ARBA00038846"/>
    </source>
</evidence>
<dbReference type="PANTHER" id="PTHR45767:SF2">
    <property type="entry name" value="FORKHEAD BOX PROTEIN O"/>
    <property type="match status" value="1"/>
</dbReference>
<dbReference type="PRINTS" id="PR00053">
    <property type="entry name" value="FORKHEAD"/>
</dbReference>
<dbReference type="GO" id="GO:0050778">
    <property type="term" value="P:positive regulation of immune response"/>
    <property type="evidence" value="ECO:0007669"/>
    <property type="project" value="UniProtKB-ARBA"/>
</dbReference>
<reference evidence="19" key="1">
    <citation type="journal article" date="2023" name="bioRxiv">
        <title>Scaffold-level genome assemblies of two parasitoid biocontrol wasps reveal the parthenogenesis mechanism and an associated novel virus.</title>
        <authorList>
            <person name="Inwood S."/>
            <person name="Skelly J."/>
            <person name="Guhlin J."/>
            <person name="Harrop T."/>
            <person name="Goldson S."/>
            <person name="Dearden P."/>
        </authorList>
    </citation>
    <scope>NUCLEOTIDE SEQUENCE</scope>
    <source>
        <strain evidence="19">Lincoln</strain>
        <tissue evidence="19">Whole body</tissue>
    </source>
</reference>
<evidence type="ECO:0000256" key="3">
    <source>
        <dbReference type="ARBA" id="ARBA00022473"/>
    </source>
</evidence>
<feature type="domain" description="Fork-head" evidence="18">
    <location>
        <begin position="96"/>
        <end position="202"/>
    </location>
</feature>
<comment type="subunit">
    <text evidence="14">Interacts with melt.</text>
</comment>
<dbReference type="AlphaFoldDB" id="A0AA39F1U7"/>
<dbReference type="GO" id="GO:0034599">
    <property type="term" value="P:cellular response to oxidative stress"/>
    <property type="evidence" value="ECO:0007669"/>
    <property type="project" value="UniProtKB-ARBA"/>
</dbReference>
<dbReference type="GO" id="GO:0010883">
    <property type="term" value="P:regulation of lipid storage"/>
    <property type="evidence" value="ECO:0007669"/>
    <property type="project" value="UniProtKB-ARBA"/>
</dbReference>
<evidence type="ECO:0000256" key="6">
    <source>
        <dbReference type="ARBA" id="ARBA00022604"/>
    </source>
</evidence>
<comment type="subcellular location">
    <subcellularLocation>
        <location evidence="2">Cytoplasm</location>
    </subcellularLocation>
    <subcellularLocation>
        <location evidence="1 16">Nucleus</location>
    </subcellularLocation>
</comment>
<feature type="region of interest" description="Disordered" evidence="17">
    <location>
        <begin position="171"/>
        <end position="204"/>
    </location>
</feature>
<keyword evidence="8" id="KW-0805">Transcription regulation</keyword>
<dbReference type="GO" id="GO:0000978">
    <property type="term" value="F:RNA polymerase II cis-regulatory region sequence-specific DNA binding"/>
    <property type="evidence" value="ECO:0007669"/>
    <property type="project" value="TreeGrafter"/>
</dbReference>
<evidence type="ECO:0000256" key="12">
    <source>
        <dbReference type="ARBA" id="ARBA00023242"/>
    </source>
</evidence>
<protein>
    <recommendedName>
        <fullName evidence="15">Forkhead box protein O</fullName>
    </recommendedName>
</protein>
<dbReference type="CDD" id="cd20032">
    <property type="entry name" value="FH_FOXO"/>
    <property type="match status" value="1"/>
</dbReference>